<keyword evidence="3" id="KW-1185">Reference proteome</keyword>
<dbReference type="KEGG" id="lrs:PX52LOC_04609"/>
<dbReference type="Proteomes" id="UP000324974">
    <property type="component" value="Chromosome"/>
</dbReference>
<proteinExistence type="predicted"/>
<dbReference type="AlphaFoldDB" id="A0A5C1AH90"/>
<name>A0A5C1AH90_9BACT</name>
<evidence type="ECO:0000313" key="2">
    <source>
        <dbReference type="EMBL" id="QEL17613.1"/>
    </source>
</evidence>
<evidence type="ECO:0000256" key="1">
    <source>
        <dbReference type="SAM" id="MobiDB-lite"/>
    </source>
</evidence>
<feature type="compositionally biased region" description="Low complexity" evidence="1">
    <location>
        <begin position="26"/>
        <end position="37"/>
    </location>
</feature>
<gene>
    <name evidence="2" type="ORF">PX52LOC_04609</name>
</gene>
<dbReference type="PROSITE" id="PS51257">
    <property type="entry name" value="PROKAR_LIPOPROTEIN"/>
    <property type="match status" value="1"/>
</dbReference>
<dbReference type="RefSeq" id="WP_149112199.1">
    <property type="nucleotide sequence ID" value="NZ_CP042425.1"/>
</dbReference>
<organism evidence="2 3">
    <name type="scientific">Limnoglobus roseus</name>
    <dbReference type="NCBI Taxonomy" id="2598579"/>
    <lineage>
        <taxon>Bacteria</taxon>
        <taxon>Pseudomonadati</taxon>
        <taxon>Planctomycetota</taxon>
        <taxon>Planctomycetia</taxon>
        <taxon>Gemmatales</taxon>
        <taxon>Gemmataceae</taxon>
        <taxon>Limnoglobus</taxon>
    </lineage>
</organism>
<feature type="region of interest" description="Disordered" evidence="1">
    <location>
        <begin position="15"/>
        <end position="47"/>
    </location>
</feature>
<dbReference type="EMBL" id="CP042425">
    <property type="protein sequence ID" value="QEL17613.1"/>
    <property type="molecule type" value="Genomic_DNA"/>
</dbReference>
<protein>
    <submittedName>
        <fullName evidence="2">Uncharacterized protein</fullName>
    </submittedName>
</protein>
<accession>A0A5C1AH90</accession>
<reference evidence="3" key="1">
    <citation type="submission" date="2019-08" db="EMBL/GenBank/DDBJ databases">
        <title>Limnoglobus roseus gen. nov., sp. nov., a novel freshwater planctomycete with a giant genome from the family Gemmataceae.</title>
        <authorList>
            <person name="Kulichevskaya I.S."/>
            <person name="Naumoff D.G."/>
            <person name="Miroshnikov K."/>
            <person name="Ivanova A."/>
            <person name="Philippov D.A."/>
            <person name="Hakobyan A."/>
            <person name="Rijpstra I.C."/>
            <person name="Sinninghe Damste J.S."/>
            <person name="Liesack W."/>
            <person name="Dedysh S.N."/>
        </authorList>
    </citation>
    <scope>NUCLEOTIDE SEQUENCE [LARGE SCALE GENOMIC DNA]</scope>
    <source>
        <strain evidence="3">PX52</strain>
    </source>
</reference>
<evidence type="ECO:0000313" key="3">
    <source>
        <dbReference type="Proteomes" id="UP000324974"/>
    </source>
</evidence>
<sequence length="76" mass="8344">MRRFFLLTAALFTAGCEQPASPNKATTTTTTTTHNTTPSDPDKKTDVHIRTPRVSVDVNREGADKGVDVDVKKNDR</sequence>